<proteinExistence type="predicted"/>
<evidence type="ECO:0000313" key="4">
    <source>
        <dbReference type="Proteomes" id="UP000663828"/>
    </source>
</evidence>
<gene>
    <name evidence="2" type="ORF">EDS130_LOCUS44555</name>
    <name evidence="3" type="ORF">XAT740_LOCUS47655</name>
</gene>
<evidence type="ECO:0000256" key="1">
    <source>
        <dbReference type="SAM" id="MobiDB-lite"/>
    </source>
</evidence>
<dbReference type="EMBL" id="CAJNOJ010000878">
    <property type="protein sequence ID" value="CAF1530786.1"/>
    <property type="molecule type" value="Genomic_DNA"/>
</dbReference>
<protein>
    <submittedName>
        <fullName evidence="2">Uncharacterized protein</fullName>
    </submittedName>
</protein>
<reference evidence="2" key="1">
    <citation type="submission" date="2021-02" db="EMBL/GenBank/DDBJ databases">
        <authorList>
            <person name="Nowell W R."/>
        </authorList>
    </citation>
    <scope>NUCLEOTIDE SEQUENCE</scope>
</reference>
<accession>A0A815VI69</accession>
<evidence type="ECO:0000313" key="3">
    <source>
        <dbReference type="EMBL" id="CAF1600498.1"/>
    </source>
</evidence>
<dbReference type="OrthoDB" id="10648219at2759"/>
<organism evidence="2 5">
    <name type="scientific">Adineta ricciae</name>
    <name type="common">Rotifer</name>
    <dbReference type="NCBI Taxonomy" id="249248"/>
    <lineage>
        <taxon>Eukaryota</taxon>
        <taxon>Metazoa</taxon>
        <taxon>Spiralia</taxon>
        <taxon>Gnathifera</taxon>
        <taxon>Rotifera</taxon>
        <taxon>Eurotatoria</taxon>
        <taxon>Bdelloidea</taxon>
        <taxon>Adinetida</taxon>
        <taxon>Adinetidae</taxon>
        <taxon>Adineta</taxon>
    </lineage>
</organism>
<name>A0A815VI69_ADIRI</name>
<dbReference type="EMBL" id="CAJNOR010006656">
    <property type="protein sequence ID" value="CAF1600498.1"/>
    <property type="molecule type" value="Genomic_DNA"/>
</dbReference>
<comment type="caution">
    <text evidence="2">The sequence shown here is derived from an EMBL/GenBank/DDBJ whole genome shotgun (WGS) entry which is preliminary data.</text>
</comment>
<feature type="compositionally biased region" description="Polar residues" evidence="1">
    <location>
        <begin position="90"/>
        <end position="100"/>
    </location>
</feature>
<evidence type="ECO:0000313" key="2">
    <source>
        <dbReference type="EMBL" id="CAF1530786.1"/>
    </source>
</evidence>
<dbReference type="Proteomes" id="UP000663852">
    <property type="component" value="Unassembled WGS sequence"/>
</dbReference>
<keyword evidence="4" id="KW-1185">Reference proteome</keyword>
<feature type="region of interest" description="Disordered" evidence="1">
    <location>
        <begin position="33"/>
        <end position="100"/>
    </location>
</feature>
<evidence type="ECO:0000313" key="5">
    <source>
        <dbReference type="Proteomes" id="UP000663852"/>
    </source>
</evidence>
<sequence length="139" mass="15709">MWNSQLPYVNRSTLQQQKRQRKINALLQVLNKVNSDEKDAGDSSNIDEEDEPSKGSPNKSTTLEDDFSHGDDFDLNTTTYKPDENDAFSYDSTDFTNDSSSPLYEHSYISVKYAAMSILSIATEIELFKVDGRSYSKGD</sequence>
<dbReference type="AlphaFoldDB" id="A0A815VI69"/>
<dbReference type="Proteomes" id="UP000663828">
    <property type="component" value="Unassembled WGS sequence"/>
</dbReference>